<feature type="compositionally biased region" description="Low complexity" evidence="2">
    <location>
        <begin position="27"/>
        <end position="64"/>
    </location>
</feature>
<organism evidence="4 5">
    <name type="scientific">Haliangium ochraceum (strain DSM 14365 / JCM 11303 / SMP-2)</name>
    <dbReference type="NCBI Taxonomy" id="502025"/>
    <lineage>
        <taxon>Bacteria</taxon>
        <taxon>Pseudomonadati</taxon>
        <taxon>Myxococcota</taxon>
        <taxon>Polyangia</taxon>
        <taxon>Haliangiales</taxon>
        <taxon>Kofleriaceae</taxon>
        <taxon>Haliangium</taxon>
    </lineage>
</organism>
<dbReference type="OrthoDB" id="9806825at2"/>
<reference evidence="4 5" key="1">
    <citation type="journal article" date="2010" name="Stand. Genomic Sci.">
        <title>Complete genome sequence of Haliangium ochraceum type strain (SMP-2).</title>
        <authorList>
            <consortium name="US DOE Joint Genome Institute (JGI-PGF)"/>
            <person name="Ivanova N."/>
            <person name="Daum C."/>
            <person name="Lang E."/>
            <person name="Abt B."/>
            <person name="Kopitz M."/>
            <person name="Saunders E."/>
            <person name="Lapidus A."/>
            <person name="Lucas S."/>
            <person name="Glavina Del Rio T."/>
            <person name="Nolan M."/>
            <person name="Tice H."/>
            <person name="Copeland A."/>
            <person name="Cheng J.F."/>
            <person name="Chen F."/>
            <person name="Bruce D."/>
            <person name="Goodwin L."/>
            <person name="Pitluck S."/>
            <person name="Mavromatis K."/>
            <person name="Pati A."/>
            <person name="Mikhailova N."/>
            <person name="Chen A."/>
            <person name="Palaniappan K."/>
            <person name="Land M."/>
            <person name="Hauser L."/>
            <person name="Chang Y.J."/>
            <person name="Jeffries C.D."/>
            <person name="Detter J.C."/>
            <person name="Brettin T."/>
            <person name="Rohde M."/>
            <person name="Goker M."/>
            <person name="Bristow J."/>
            <person name="Markowitz V."/>
            <person name="Eisen J.A."/>
            <person name="Hugenholtz P."/>
            <person name="Kyrpides N.C."/>
            <person name="Klenk H.P."/>
        </authorList>
    </citation>
    <scope>NUCLEOTIDE SEQUENCE [LARGE SCALE GENOMIC DNA]</scope>
    <source>
        <strain evidence="5">DSM 14365 / CIP 107738 / JCM 11303 / AJ 13395 / SMP-2</strain>
    </source>
</reference>
<feature type="compositionally biased region" description="Basic and acidic residues" evidence="2">
    <location>
        <begin position="65"/>
        <end position="74"/>
    </location>
</feature>
<keyword evidence="5" id="KW-1185">Reference proteome</keyword>
<dbReference type="HOGENOM" id="CLU_270616_0_0_7"/>
<dbReference type="Pfam" id="PF13174">
    <property type="entry name" value="TPR_6"/>
    <property type="match status" value="1"/>
</dbReference>
<feature type="signal peptide" evidence="3">
    <location>
        <begin position="1"/>
        <end position="21"/>
    </location>
</feature>
<protein>
    <submittedName>
        <fullName evidence="4">Tetratricopeptide repeat protein</fullName>
    </submittedName>
</protein>
<dbReference type="Gene3D" id="1.25.40.10">
    <property type="entry name" value="Tetratricopeptide repeat domain"/>
    <property type="match status" value="5"/>
</dbReference>
<dbReference type="SUPFAM" id="SSF48452">
    <property type="entry name" value="TPR-like"/>
    <property type="match status" value="2"/>
</dbReference>
<feature type="coiled-coil region" evidence="1">
    <location>
        <begin position="96"/>
        <end position="142"/>
    </location>
</feature>
<evidence type="ECO:0000256" key="1">
    <source>
        <dbReference type="SAM" id="Coils"/>
    </source>
</evidence>
<dbReference type="AlphaFoldDB" id="D0LQF5"/>
<dbReference type="KEGG" id="hoh:Hoch_6495"/>
<dbReference type="EMBL" id="CP001804">
    <property type="protein sequence ID" value="ACY18964.1"/>
    <property type="molecule type" value="Genomic_DNA"/>
</dbReference>
<dbReference type="Proteomes" id="UP000001880">
    <property type="component" value="Chromosome"/>
</dbReference>
<keyword evidence="1" id="KW-0175">Coiled coil</keyword>
<name>D0LQF5_HALO1</name>
<proteinExistence type="predicted"/>
<sequence>MKTLRARLALALLLTASAPVAGSLATPARAQAQPSGPASQPATAGPSAAASAGSPGAAPSGPGKAAHDDADVPSRRLPPPPAADRMPLSPQERDMLSEVEADFERYREAADEHMARMQVQIRQAMRRRKARIEKRYAVQRRKAAKQRELRRENAVELLEGFIDKHPDHGQFTPDAMFRLADIYLDRSDEAVEALEALDDPDVDPVADYSRSLALWQQILERFPDFRQLPGTLYLAAHYGKYEQPRRSLKLFLSLVCANQHRYDQPPPPEPRTRTRTRSAGALAAGLVDPYAGCEPMNGADPALVQHAWVRGVADHHFDVPGELDHAIAAYGNVAELPMAELQAEATYKLAWSYYRRNMPLQAIKQFDRSIALYDAIVASGETPTLALRDEALQYIAVAFTDPWDARDADPAQALARAQEFYGARMGSPHVRDVWAALGRAFMDLEAYDEAIVSFHTAVGRPWHLHPDNPLVHMEIVGAYEAKGDKLGADEAAGELATRYAPGTAWYAANDKNREAMDNQRRIGERMLYVAARNLHAAATESRKAFEEAGAQDPAAKQAYLELYGKSVRLYESFIDQYPKSRQRYELTFAMAEALYFSERFVEAAQRYRWVRDHEGSSKYFQDAAYSVIQALEAEATRQRAAGYVRDIRVPSTEELRALPQPIQPQPIPDIHRALQVAWDDYQKLITDPGTAPQMGLNAGMVSMSYFHLVDAAARFEEVMQRFCGTPEAARAKDGLLSIYDARGEHQAFKAVNERFISQKCGDAESMAIAEAQNRSLEFRRGAHLMAEQRYADAAEQFYVYYKSAPRDDDDKATALYNAAIAYRMADKPKTAIHLLREFTRDQSEVFRKSPYYLEALRLTALAHQSVFDYDEAVRTYMTLYEQARTAEQRGLTPPPPPPGEQAKSFEEIKLDALYNTAVLRELERDFRAAVQLYDNYAAEEPDPRKRDRALWAIARVHKSSGRLAPMIGAYERWRKEYGQVPGNESDYVFTFYDVAQSFEKQRRDSQASLYCQKTIEAWEGLGAPKGSPAAEFAGACALAEVERAFENRFVPYRIRSAARTENQFKLQRQQLDELTKEIQDQYLALGRFGVGEFAMAAKVRYGETLTLYAQKIFEAPTPQFITALERKSPGAGVIARFEEALVQKLAPLAESAKSEWAEVVARGKQQGVSNRWTRKALENLNSEFPDEYPILHEALVGLQEAP</sequence>
<dbReference type="InterPro" id="IPR011990">
    <property type="entry name" value="TPR-like_helical_dom_sf"/>
</dbReference>
<evidence type="ECO:0000313" key="5">
    <source>
        <dbReference type="Proteomes" id="UP000001880"/>
    </source>
</evidence>
<dbReference type="eggNOG" id="COG0457">
    <property type="taxonomic scope" value="Bacteria"/>
</dbReference>
<dbReference type="InterPro" id="IPR019734">
    <property type="entry name" value="TPR_rpt"/>
</dbReference>
<feature type="chain" id="PRO_5003010347" evidence="3">
    <location>
        <begin position="22"/>
        <end position="1202"/>
    </location>
</feature>
<feature type="region of interest" description="Disordered" evidence="2">
    <location>
        <begin position="25"/>
        <end position="95"/>
    </location>
</feature>
<evidence type="ECO:0000256" key="3">
    <source>
        <dbReference type="SAM" id="SignalP"/>
    </source>
</evidence>
<accession>D0LQF5</accession>
<dbReference type="STRING" id="502025.Hoch_6495"/>
<keyword evidence="3" id="KW-0732">Signal</keyword>
<dbReference type="eggNOG" id="COG1729">
    <property type="taxonomic scope" value="Bacteria"/>
</dbReference>
<evidence type="ECO:0000256" key="2">
    <source>
        <dbReference type="SAM" id="MobiDB-lite"/>
    </source>
</evidence>
<evidence type="ECO:0000313" key="4">
    <source>
        <dbReference type="EMBL" id="ACY18964.1"/>
    </source>
</evidence>
<dbReference type="SMART" id="SM00028">
    <property type="entry name" value="TPR"/>
    <property type="match status" value="4"/>
</dbReference>
<dbReference type="RefSeq" id="WP_012831556.1">
    <property type="nucleotide sequence ID" value="NC_013440.1"/>
</dbReference>
<gene>
    <name evidence="4" type="ordered locus">Hoch_6495</name>
</gene>